<dbReference type="Proteomes" id="UP000571554">
    <property type="component" value="Unassembled WGS sequence"/>
</dbReference>
<proteinExistence type="predicted"/>
<accession>A0A7W9WT33</accession>
<protein>
    <submittedName>
        <fullName evidence="2">ABC-type nitrate/sulfonate/bicarbonate transport system substrate-binding protein</fullName>
    </submittedName>
</protein>
<comment type="caution">
    <text evidence="2">The sequence shown here is derived from an EMBL/GenBank/DDBJ whole genome shotgun (WGS) entry which is preliminary data.</text>
</comment>
<dbReference type="SUPFAM" id="SSF53850">
    <property type="entry name" value="Periplasmic binding protein-like II"/>
    <property type="match status" value="1"/>
</dbReference>
<evidence type="ECO:0000313" key="3">
    <source>
        <dbReference type="Proteomes" id="UP000571554"/>
    </source>
</evidence>
<feature type="domain" description="SsuA/THI5-like" evidence="1">
    <location>
        <begin position="36"/>
        <end position="134"/>
    </location>
</feature>
<sequence>MTITPIDRSAREEVPKPALDKLWYTRCPVPTALGIAVHRGWFDDEFSADGITLGSLQEIDAADKRESHFDHSLPHSFRQGGNIPALWARSRGARTRVIGLSWTNEFQAIVTLRGSGITQPRELRGRRLGLPRHGISIDFWRAAALKGFLSALELEGLGYADAQWVDLPEPQEQEAARRRRDPQARTLAELGPHEYALEVAALLRGEVDAVFVKGVAGLATVHLIDAEVVIDLGSHPDPLVRIGNGTPRTLTVDQALIDARPDLVERFLGVVVSAGEWATRNAAQTVAYIGRETRASDEWVRHAYGDQVNRHLETGLAQTSIDGLVAFKDFLFEWGFLERDFDARAWIDAGPLERVDPGRYGWAS</sequence>
<gene>
    <name evidence="2" type="ORF">F4827_002207</name>
</gene>
<organism evidence="2 3">
    <name type="scientific">Paraburkholderia bannensis</name>
    <dbReference type="NCBI Taxonomy" id="765414"/>
    <lineage>
        <taxon>Bacteria</taxon>
        <taxon>Pseudomonadati</taxon>
        <taxon>Pseudomonadota</taxon>
        <taxon>Betaproteobacteria</taxon>
        <taxon>Burkholderiales</taxon>
        <taxon>Burkholderiaceae</taxon>
        <taxon>Paraburkholderia</taxon>
    </lineage>
</organism>
<dbReference type="PANTHER" id="PTHR30024:SF42">
    <property type="entry name" value="ALIPHATIC SULFONATES-BINDING PROTEIN-RELATED"/>
    <property type="match status" value="1"/>
</dbReference>
<name>A0A7W9WT33_9BURK</name>
<dbReference type="Pfam" id="PF09084">
    <property type="entry name" value="NMT1"/>
    <property type="match status" value="1"/>
</dbReference>
<evidence type="ECO:0000259" key="1">
    <source>
        <dbReference type="Pfam" id="PF09084"/>
    </source>
</evidence>
<dbReference type="InterPro" id="IPR015168">
    <property type="entry name" value="SsuA/THI5"/>
</dbReference>
<dbReference type="PANTHER" id="PTHR30024">
    <property type="entry name" value="ALIPHATIC SULFONATES-BINDING PROTEIN-RELATED"/>
    <property type="match status" value="1"/>
</dbReference>
<dbReference type="RefSeq" id="WP_183723849.1">
    <property type="nucleotide sequence ID" value="NZ_JACHBW010000005.1"/>
</dbReference>
<keyword evidence="3" id="KW-1185">Reference proteome</keyword>
<dbReference type="Gene3D" id="3.40.190.10">
    <property type="entry name" value="Periplasmic binding protein-like II"/>
    <property type="match status" value="1"/>
</dbReference>
<dbReference type="Gene3D" id="3.40.190.270">
    <property type="match status" value="1"/>
</dbReference>
<evidence type="ECO:0000313" key="2">
    <source>
        <dbReference type="EMBL" id="MBB6102358.1"/>
    </source>
</evidence>
<reference evidence="2 3" key="1">
    <citation type="submission" date="2020-08" db="EMBL/GenBank/DDBJ databases">
        <title>Above-ground endophytic microbial communities from plants in different locations in the United States.</title>
        <authorList>
            <person name="Frank C."/>
        </authorList>
    </citation>
    <scope>NUCLEOTIDE SEQUENCE [LARGE SCALE GENOMIC DNA]</scope>
    <source>
        <strain evidence="2 3">WP4_2_2</strain>
    </source>
</reference>
<dbReference type="EMBL" id="JACHBW010000005">
    <property type="protein sequence ID" value="MBB6102358.1"/>
    <property type="molecule type" value="Genomic_DNA"/>
</dbReference>
<dbReference type="AlphaFoldDB" id="A0A7W9WT33"/>